<dbReference type="Proteomes" id="UP000439113">
    <property type="component" value="Unassembled WGS sequence"/>
</dbReference>
<evidence type="ECO:0000313" key="1">
    <source>
        <dbReference type="EMBL" id="MTV30381.1"/>
    </source>
</evidence>
<dbReference type="EMBL" id="WNKS01000003">
    <property type="protein sequence ID" value="MTV30381.1"/>
    <property type="molecule type" value="Genomic_DNA"/>
</dbReference>
<comment type="caution">
    <text evidence="1">The sequence shown here is derived from an EMBL/GenBank/DDBJ whole genome shotgun (WGS) entry which is preliminary data.</text>
</comment>
<evidence type="ECO:0000313" key="2">
    <source>
        <dbReference type="Proteomes" id="UP000439113"/>
    </source>
</evidence>
<protein>
    <submittedName>
        <fullName evidence="1">Uncharacterized protein</fullName>
    </submittedName>
</protein>
<dbReference type="RefSeq" id="WP_155445041.1">
    <property type="nucleotide sequence ID" value="NZ_JAOQNR010000003.1"/>
</dbReference>
<gene>
    <name evidence="1" type="ORF">GJ654_05165</name>
</gene>
<dbReference type="OrthoDB" id="8454339at2"/>
<proteinExistence type="predicted"/>
<dbReference type="AlphaFoldDB" id="A0A6N8DMH4"/>
<organism evidence="1 2">
    <name type="scientific">Rhodoblastus acidophilus</name>
    <name type="common">Rhodopseudomonas acidophila</name>
    <dbReference type="NCBI Taxonomy" id="1074"/>
    <lineage>
        <taxon>Bacteria</taxon>
        <taxon>Pseudomonadati</taxon>
        <taxon>Pseudomonadota</taxon>
        <taxon>Alphaproteobacteria</taxon>
        <taxon>Hyphomicrobiales</taxon>
        <taxon>Rhodoblastaceae</taxon>
        <taxon>Rhodoblastus</taxon>
    </lineage>
</organism>
<name>A0A6N8DMH4_RHOAC</name>
<accession>A0A6N8DMH4</accession>
<sequence>MIDAEFALREIAAINLRFALADIMIGGGKQAVVRALEHVREAETFLQILLMAMGDLAREPT</sequence>
<reference evidence="1 2" key="1">
    <citation type="submission" date="2019-11" db="EMBL/GenBank/DDBJ databases">
        <title>Whole-genome sequence of a Rhodoblastus acidophilus DSM 142.</title>
        <authorList>
            <person name="Kyndt J.A."/>
            <person name="Meyer T.E."/>
        </authorList>
    </citation>
    <scope>NUCLEOTIDE SEQUENCE [LARGE SCALE GENOMIC DNA]</scope>
    <source>
        <strain evidence="1 2">DSM 142</strain>
    </source>
</reference>